<dbReference type="PROSITE" id="PS51084">
    <property type="entry name" value="HIT_2"/>
    <property type="match status" value="1"/>
</dbReference>
<dbReference type="InterPro" id="IPR036265">
    <property type="entry name" value="HIT-like_sf"/>
</dbReference>
<dbReference type="SUPFAM" id="SSF54197">
    <property type="entry name" value="HIT-like"/>
    <property type="match status" value="1"/>
</dbReference>
<accession>A0ABS2C7J9</accession>
<protein>
    <submittedName>
        <fullName evidence="3">HIT domain-containing protein</fullName>
    </submittedName>
</protein>
<reference evidence="3 4" key="1">
    <citation type="submission" date="2019-11" db="EMBL/GenBank/DDBJ databases">
        <title>Novel Deefgea species.</title>
        <authorList>
            <person name="Han J.-H."/>
        </authorList>
    </citation>
    <scope>NUCLEOTIDE SEQUENCE [LARGE SCALE GENOMIC DNA]</scope>
    <source>
        <strain evidence="3 4">LMG 24817</strain>
    </source>
</reference>
<evidence type="ECO:0000256" key="1">
    <source>
        <dbReference type="PROSITE-ProRule" id="PRU00464"/>
    </source>
</evidence>
<name>A0ABS2C7J9_9NEIS</name>
<evidence type="ECO:0000313" key="4">
    <source>
        <dbReference type="Proteomes" id="UP001195660"/>
    </source>
</evidence>
<dbReference type="RefSeq" id="WP_203569454.1">
    <property type="nucleotide sequence ID" value="NZ_WOFE01000001.1"/>
</dbReference>
<feature type="short sequence motif" description="Histidine triad motif" evidence="1">
    <location>
        <begin position="88"/>
        <end position="92"/>
    </location>
</feature>
<dbReference type="Pfam" id="PF01230">
    <property type="entry name" value="HIT"/>
    <property type="match status" value="1"/>
</dbReference>
<dbReference type="PIRSF" id="PIRSF000714">
    <property type="entry name" value="HIT"/>
    <property type="match status" value="1"/>
</dbReference>
<gene>
    <name evidence="3" type="ORF">GM173_00905</name>
</gene>
<dbReference type="InterPro" id="IPR011146">
    <property type="entry name" value="HIT-like"/>
</dbReference>
<dbReference type="InterPro" id="IPR026026">
    <property type="entry name" value="HIT_Hint"/>
</dbReference>
<evidence type="ECO:0000259" key="2">
    <source>
        <dbReference type="PROSITE" id="PS51084"/>
    </source>
</evidence>
<proteinExistence type="predicted"/>
<organism evidence="3 4">
    <name type="scientific">Deefgea chitinilytica</name>
    <dbReference type="NCBI Taxonomy" id="570276"/>
    <lineage>
        <taxon>Bacteria</taxon>
        <taxon>Pseudomonadati</taxon>
        <taxon>Pseudomonadota</taxon>
        <taxon>Betaproteobacteria</taxon>
        <taxon>Neisseriales</taxon>
        <taxon>Chitinibacteraceae</taxon>
        <taxon>Deefgea</taxon>
    </lineage>
</organism>
<dbReference type="EMBL" id="WOFE01000001">
    <property type="protein sequence ID" value="MBM5570134.1"/>
    <property type="molecule type" value="Genomic_DNA"/>
</dbReference>
<feature type="domain" description="HIT" evidence="2">
    <location>
        <begin position="3"/>
        <end position="103"/>
    </location>
</feature>
<sequence length="136" mass="15382">MPLDCPLCTAAGGELIWQNDFARIIFVMEHGYPIFRVVVQQHVAELTDLSISERSQLMQLVCKVETAVRAHLQPDKINLASLGNMVPHLHWHMIPRWVDDTHFPAPIWATAVRPVGHLVNDIALVQLKQQLGQLQP</sequence>
<dbReference type="Gene3D" id="3.30.428.10">
    <property type="entry name" value="HIT-like"/>
    <property type="match status" value="1"/>
</dbReference>
<dbReference type="Proteomes" id="UP001195660">
    <property type="component" value="Unassembled WGS sequence"/>
</dbReference>
<evidence type="ECO:0000313" key="3">
    <source>
        <dbReference type="EMBL" id="MBM5570134.1"/>
    </source>
</evidence>
<keyword evidence="4" id="KW-1185">Reference proteome</keyword>
<comment type="caution">
    <text evidence="3">The sequence shown here is derived from an EMBL/GenBank/DDBJ whole genome shotgun (WGS) entry which is preliminary data.</text>
</comment>